<sequence length="11" mass="1249">MPGQGTRHHQT</sequence>
<gene>
    <name evidence="1" type="ORF">F383_08494</name>
</gene>
<reference evidence="2" key="1">
    <citation type="submission" date="2014-09" db="EMBL/GenBank/DDBJ databases">
        <authorList>
            <person name="Mudge J."/>
            <person name="Ramaraj T."/>
            <person name="Lindquist I.E."/>
            <person name="Bharti A.K."/>
            <person name="Sundararajan A."/>
            <person name="Cameron C.T."/>
            <person name="Woodward J.E."/>
            <person name="May G.D."/>
            <person name="Brubaker C."/>
            <person name="Broadhvest J."/>
            <person name="Wilkins T.A."/>
        </authorList>
    </citation>
    <scope>NUCLEOTIDE SEQUENCE</scope>
    <source>
        <strain evidence="2">cv. AKA8401</strain>
    </source>
</reference>
<keyword evidence="2" id="KW-1185">Reference proteome</keyword>
<evidence type="ECO:0000313" key="2">
    <source>
        <dbReference type="Proteomes" id="UP000032142"/>
    </source>
</evidence>
<name>A0A0B0PCA4_GOSAR</name>
<dbReference type="Proteomes" id="UP000032142">
    <property type="component" value="Unassembled WGS sequence"/>
</dbReference>
<dbReference type="EMBL" id="KN422090">
    <property type="protein sequence ID" value="KHG22545.1"/>
    <property type="molecule type" value="Genomic_DNA"/>
</dbReference>
<protein>
    <submittedName>
        <fullName evidence="1">Uncharacterized protein</fullName>
    </submittedName>
</protein>
<organism evidence="1 2">
    <name type="scientific">Gossypium arboreum</name>
    <name type="common">Tree cotton</name>
    <name type="synonym">Gossypium nanking</name>
    <dbReference type="NCBI Taxonomy" id="29729"/>
    <lineage>
        <taxon>Eukaryota</taxon>
        <taxon>Viridiplantae</taxon>
        <taxon>Streptophyta</taxon>
        <taxon>Embryophyta</taxon>
        <taxon>Tracheophyta</taxon>
        <taxon>Spermatophyta</taxon>
        <taxon>Magnoliopsida</taxon>
        <taxon>eudicotyledons</taxon>
        <taxon>Gunneridae</taxon>
        <taxon>Pentapetalae</taxon>
        <taxon>rosids</taxon>
        <taxon>malvids</taxon>
        <taxon>Malvales</taxon>
        <taxon>Malvaceae</taxon>
        <taxon>Malvoideae</taxon>
        <taxon>Gossypium</taxon>
    </lineage>
</organism>
<accession>A0A0B0PCA4</accession>
<proteinExistence type="predicted"/>
<evidence type="ECO:0000313" key="1">
    <source>
        <dbReference type="EMBL" id="KHG22545.1"/>
    </source>
</evidence>